<dbReference type="SUPFAM" id="SSF47473">
    <property type="entry name" value="EF-hand"/>
    <property type="match status" value="1"/>
</dbReference>
<sequence>LNGNGFICDYELHDLFKEANLPLPGYKVREIIQKLMEEGDKDKDNKISFDEFVS</sequence>
<dbReference type="InterPro" id="IPR018247">
    <property type="entry name" value="EF_Hand_1_Ca_BS"/>
</dbReference>
<feature type="domain" description="EF-hand" evidence="3">
    <location>
        <begin position="27"/>
        <end position="54"/>
    </location>
</feature>
<protein>
    <recommendedName>
        <fullName evidence="3">EF-hand domain-containing protein</fullName>
    </recommendedName>
</protein>
<reference evidence="4 5" key="1">
    <citation type="submission" date="2024-05" db="EMBL/GenBank/DDBJ databases">
        <title>Genome sequencing and assembly of Indian major carp, Cirrhinus mrigala (Hamilton, 1822).</title>
        <authorList>
            <person name="Mohindra V."/>
            <person name="Chowdhury L.M."/>
            <person name="Lal K."/>
            <person name="Jena J.K."/>
        </authorList>
    </citation>
    <scope>NUCLEOTIDE SEQUENCE [LARGE SCALE GENOMIC DNA]</scope>
    <source>
        <strain evidence="4">CM1030</strain>
        <tissue evidence="4">Blood</tissue>
    </source>
</reference>
<evidence type="ECO:0000313" key="5">
    <source>
        <dbReference type="Proteomes" id="UP001529510"/>
    </source>
</evidence>
<keyword evidence="5" id="KW-1185">Reference proteome</keyword>
<gene>
    <name evidence="4" type="ORF">M9458_029171</name>
</gene>
<evidence type="ECO:0000259" key="3">
    <source>
        <dbReference type="PROSITE" id="PS50222"/>
    </source>
</evidence>
<dbReference type="CDD" id="cd00051">
    <property type="entry name" value="EFh"/>
    <property type="match status" value="1"/>
</dbReference>
<dbReference type="Gene3D" id="1.10.238.10">
    <property type="entry name" value="EF-hand"/>
    <property type="match status" value="1"/>
</dbReference>
<dbReference type="InterPro" id="IPR002048">
    <property type="entry name" value="EF_hand_dom"/>
</dbReference>
<comment type="caution">
    <text evidence="4">The sequence shown here is derived from an EMBL/GenBank/DDBJ whole genome shotgun (WGS) entry which is preliminary data.</text>
</comment>
<dbReference type="PROSITE" id="PS00018">
    <property type="entry name" value="EF_HAND_1"/>
    <property type="match status" value="1"/>
</dbReference>
<dbReference type="Pfam" id="PF13499">
    <property type="entry name" value="EF-hand_7"/>
    <property type="match status" value="1"/>
</dbReference>
<proteinExistence type="predicted"/>
<dbReference type="EMBL" id="JAMKFB020000014">
    <property type="protein sequence ID" value="KAL0176841.1"/>
    <property type="molecule type" value="Genomic_DNA"/>
</dbReference>
<evidence type="ECO:0000256" key="2">
    <source>
        <dbReference type="ARBA" id="ARBA00022837"/>
    </source>
</evidence>
<accession>A0ABD0PTT9</accession>
<dbReference type="AlphaFoldDB" id="A0ABD0PTT9"/>
<evidence type="ECO:0000256" key="1">
    <source>
        <dbReference type="ARBA" id="ARBA00022723"/>
    </source>
</evidence>
<dbReference type="Proteomes" id="UP001529510">
    <property type="component" value="Unassembled WGS sequence"/>
</dbReference>
<dbReference type="PROSITE" id="PS50222">
    <property type="entry name" value="EF_HAND_2"/>
    <property type="match status" value="1"/>
</dbReference>
<keyword evidence="2" id="KW-0106">Calcium</keyword>
<dbReference type="GO" id="GO:0046872">
    <property type="term" value="F:metal ion binding"/>
    <property type="evidence" value="ECO:0007669"/>
    <property type="project" value="UniProtKB-KW"/>
</dbReference>
<name>A0ABD0PTT9_CIRMR</name>
<feature type="non-terminal residue" evidence="4">
    <location>
        <position position="54"/>
    </location>
</feature>
<organism evidence="4 5">
    <name type="scientific">Cirrhinus mrigala</name>
    <name type="common">Mrigala</name>
    <dbReference type="NCBI Taxonomy" id="683832"/>
    <lineage>
        <taxon>Eukaryota</taxon>
        <taxon>Metazoa</taxon>
        <taxon>Chordata</taxon>
        <taxon>Craniata</taxon>
        <taxon>Vertebrata</taxon>
        <taxon>Euteleostomi</taxon>
        <taxon>Actinopterygii</taxon>
        <taxon>Neopterygii</taxon>
        <taxon>Teleostei</taxon>
        <taxon>Ostariophysi</taxon>
        <taxon>Cypriniformes</taxon>
        <taxon>Cyprinidae</taxon>
        <taxon>Labeoninae</taxon>
        <taxon>Labeonini</taxon>
        <taxon>Cirrhinus</taxon>
    </lineage>
</organism>
<keyword evidence="1" id="KW-0479">Metal-binding</keyword>
<dbReference type="InterPro" id="IPR011992">
    <property type="entry name" value="EF-hand-dom_pair"/>
</dbReference>
<evidence type="ECO:0000313" key="4">
    <source>
        <dbReference type="EMBL" id="KAL0176841.1"/>
    </source>
</evidence>
<feature type="non-terminal residue" evidence="4">
    <location>
        <position position="1"/>
    </location>
</feature>